<evidence type="ECO:0000256" key="1">
    <source>
        <dbReference type="SAM" id="MobiDB-lite"/>
    </source>
</evidence>
<dbReference type="Pfam" id="PF12118">
    <property type="entry name" value="SprA-related"/>
    <property type="match status" value="1"/>
</dbReference>
<name>A0A0S2SJP3_9GAMM</name>
<dbReference type="KEGG" id="asr:WL1483_2481"/>
<feature type="region of interest" description="Disordered" evidence="1">
    <location>
        <begin position="1"/>
        <end position="153"/>
    </location>
</feature>
<sequence>MNVNVGLPNFIPNHLYPQTESARADNRKADYIPQPKASSSYPEGEEIGSRQQRENPKPATQNPESQGREVRAGSQPQAGLEQVDPDGRQGGQQGQGQPQRDQSQQQFTPEQQREIEQLKDRDQEVHNHEQAHQRLGGQYAGAPSYEYTTGPDAQRYAQGGEVSIDTTEIPHDPSATIRKMQAVQAAALAPTDPSAQDYAVARAAARKEMKASQQLYQRTISGRGGPLDNIMTQRNRVIAQHYQSAVTPLHTGGLNLSV</sequence>
<feature type="compositionally biased region" description="Basic and acidic residues" evidence="1">
    <location>
        <begin position="47"/>
        <end position="56"/>
    </location>
</feature>
<dbReference type="InterPro" id="IPR021973">
    <property type="entry name" value="SprA-related"/>
</dbReference>
<feature type="compositionally biased region" description="Basic and acidic residues" evidence="1">
    <location>
        <begin position="111"/>
        <end position="132"/>
    </location>
</feature>
<dbReference type="EMBL" id="CP013067">
    <property type="protein sequence ID" value="ALP41900.1"/>
    <property type="molecule type" value="Genomic_DNA"/>
</dbReference>
<dbReference type="RefSeq" id="WP_060587779.1">
    <property type="nucleotide sequence ID" value="NZ_CP013067.1"/>
</dbReference>
<reference evidence="2 3" key="2">
    <citation type="journal article" date="2016" name="Genome Announc.">
        <title>Complete Genome Sequence of the Highly Virulent Aeromonas schubertii Strain WL1483, Isolated from Diseased Snakehead Fish (Channa argus) in China.</title>
        <authorList>
            <person name="Liu L."/>
            <person name="Li N."/>
            <person name="Zhang D."/>
            <person name="Fu X."/>
            <person name="Shi C."/>
            <person name="Lin Q."/>
            <person name="Hao G."/>
        </authorList>
    </citation>
    <scope>NUCLEOTIDE SEQUENCE [LARGE SCALE GENOMIC DNA]</scope>
    <source>
        <strain evidence="2 3">WL1483</strain>
    </source>
</reference>
<gene>
    <name evidence="2" type="ORF">WL1483_2481</name>
</gene>
<feature type="compositionally biased region" description="Low complexity" evidence="1">
    <location>
        <begin position="95"/>
        <end position="106"/>
    </location>
</feature>
<reference evidence="3" key="1">
    <citation type="submission" date="2015-10" db="EMBL/GenBank/DDBJ databases">
        <title>Complete Genome Sequence of Aeromonas schubertii strain WL1483.</title>
        <authorList>
            <person name="Liu L."/>
        </authorList>
    </citation>
    <scope>NUCLEOTIDE SEQUENCE [LARGE SCALE GENOMIC DNA]</scope>
    <source>
        <strain evidence="3">WL1483</strain>
    </source>
</reference>
<proteinExistence type="predicted"/>
<accession>A0A0S2SJP3</accession>
<evidence type="ECO:0008006" key="4">
    <source>
        <dbReference type="Google" id="ProtNLM"/>
    </source>
</evidence>
<dbReference type="Proteomes" id="UP000058114">
    <property type="component" value="Chromosome"/>
</dbReference>
<organism evidence="2 3">
    <name type="scientific">Aeromonas schubertii</name>
    <dbReference type="NCBI Taxonomy" id="652"/>
    <lineage>
        <taxon>Bacteria</taxon>
        <taxon>Pseudomonadati</taxon>
        <taxon>Pseudomonadota</taxon>
        <taxon>Gammaproteobacteria</taxon>
        <taxon>Aeromonadales</taxon>
        <taxon>Aeromonadaceae</taxon>
        <taxon>Aeromonas</taxon>
    </lineage>
</organism>
<dbReference type="AlphaFoldDB" id="A0A0S2SJP3"/>
<protein>
    <recommendedName>
        <fullName evidence="4">Catalase</fullName>
    </recommendedName>
</protein>
<evidence type="ECO:0000313" key="2">
    <source>
        <dbReference type="EMBL" id="ALP41900.1"/>
    </source>
</evidence>
<dbReference type="PATRIC" id="fig|652.5.peg.4054"/>
<evidence type="ECO:0000313" key="3">
    <source>
        <dbReference type="Proteomes" id="UP000058114"/>
    </source>
</evidence>